<dbReference type="Pfam" id="PF03169">
    <property type="entry name" value="OPT"/>
    <property type="match status" value="2"/>
</dbReference>
<dbReference type="Proteomes" id="UP001457282">
    <property type="component" value="Unassembled WGS sequence"/>
</dbReference>
<dbReference type="EMBL" id="JBEDUW010000169">
    <property type="protein sequence ID" value="KAK9905182.1"/>
    <property type="molecule type" value="Genomic_DNA"/>
</dbReference>
<name>A0AAW1VNB3_RUBAR</name>
<gene>
    <name evidence="10" type="ORF">M0R45_000379</name>
</gene>
<keyword evidence="4 9" id="KW-0812">Transmembrane</keyword>
<comment type="similarity">
    <text evidence="2">Belongs to the oligopeptide OPT transporter (TC 2.A.67.1) family.</text>
</comment>
<keyword evidence="7 9" id="KW-1133">Transmembrane helix</keyword>
<reference evidence="10 11" key="1">
    <citation type="journal article" date="2023" name="G3 (Bethesda)">
        <title>A chromosome-length genome assembly and annotation of blackberry (Rubus argutus, cv. 'Hillquist').</title>
        <authorList>
            <person name="Bruna T."/>
            <person name="Aryal R."/>
            <person name="Dudchenko O."/>
            <person name="Sargent D.J."/>
            <person name="Mead D."/>
            <person name="Buti M."/>
            <person name="Cavallini A."/>
            <person name="Hytonen T."/>
            <person name="Andres J."/>
            <person name="Pham M."/>
            <person name="Weisz D."/>
            <person name="Mascagni F."/>
            <person name="Usai G."/>
            <person name="Natali L."/>
            <person name="Bassil N."/>
            <person name="Fernandez G.E."/>
            <person name="Lomsadze A."/>
            <person name="Armour M."/>
            <person name="Olukolu B."/>
            <person name="Poorten T."/>
            <person name="Britton C."/>
            <person name="Davik J."/>
            <person name="Ashrafi H."/>
            <person name="Aiden E.L."/>
            <person name="Borodovsky M."/>
            <person name="Worthington M."/>
        </authorList>
    </citation>
    <scope>NUCLEOTIDE SEQUENCE [LARGE SCALE GENOMIC DNA]</scope>
    <source>
        <strain evidence="10">PI 553951</strain>
    </source>
</reference>
<keyword evidence="3" id="KW-0813">Transport</keyword>
<comment type="caution">
    <text evidence="10">The sequence shown here is derived from an EMBL/GenBank/DDBJ whole genome shotgun (WGS) entry which is preliminary data.</text>
</comment>
<accession>A0AAW1VNB3</accession>
<sequence length="107" mass="11842">MAQAVSFLNDFKLGHYMKIPPRSMFLVQLIGTILAGTINLWKQWWQRYNYVLSAALDAGVAFMAVLMYLSVGVENTSLTWWGTKGEHCDLASCPTAKGIVVDGCPVN</sequence>
<protein>
    <submittedName>
        <fullName evidence="10">Uncharacterized protein</fullName>
    </submittedName>
</protein>
<dbReference type="GO" id="GO:0015031">
    <property type="term" value="P:protein transport"/>
    <property type="evidence" value="ECO:0007669"/>
    <property type="project" value="UniProtKB-KW"/>
</dbReference>
<evidence type="ECO:0000256" key="6">
    <source>
        <dbReference type="ARBA" id="ARBA00022927"/>
    </source>
</evidence>
<evidence type="ECO:0000256" key="9">
    <source>
        <dbReference type="SAM" id="Phobius"/>
    </source>
</evidence>
<comment type="subcellular location">
    <subcellularLocation>
        <location evidence="1">Membrane</location>
        <topology evidence="1">Multi-pass membrane protein</topology>
    </subcellularLocation>
</comment>
<dbReference type="GO" id="GO:0035673">
    <property type="term" value="F:oligopeptide transmembrane transporter activity"/>
    <property type="evidence" value="ECO:0007669"/>
    <property type="project" value="InterPro"/>
</dbReference>
<keyword evidence="8 9" id="KW-0472">Membrane</keyword>
<feature type="transmembrane region" description="Helical" evidence="9">
    <location>
        <begin position="23"/>
        <end position="41"/>
    </location>
</feature>
<evidence type="ECO:0000313" key="10">
    <source>
        <dbReference type="EMBL" id="KAK9905182.1"/>
    </source>
</evidence>
<evidence type="ECO:0000256" key="3">
    <source>
        <dbReference type="ARBA" id="ARBA00022448"/>
    </source>
</evidence>
<feature type="transmembrane region" description="Helical" evidence="9">
    <location>
        <begin position="48"/>
        <end position="71"/>
    </location>
</feature>
<keyword evidence="11" id="KW-1185">Reference proteome</keyword>
<evidence type="ECO:0000313" key="11">
    <source>
        <dbReference type="Proteomes" id="UP001457282"/>
    </source>
</evidence>
<evidence type="ECO:0000256" key="5">
    <source>
        <dbReference type="ARBA" id="ARBA00022856"/>
    </source>
</evidence>
<keyword evidence="5" id="KW-0571">Peptide transport</keyword>
<evidence type="ECO:0000256" key="8">
    <source>
        <dbReference type="ARBA" id="ARBA00023136"/>
    </source>
</evidence>
<dbReference type="GO" id="GO:0016020">
    <property type="term" value="C:membrane"/>
    <property type="evidence" value="ECO:0007669"/>
    <property type="project" value="UniProtKB-SubCell"/>
</dbReference>
<evidence type="ECO:0000256" key="1">
    <source>
        <dbReference type="ARBA" id="ARBA00004141"/>
    </source>
</evidence>
<evidence type="ECO:0000256" key="2">
    <source>
        <dbReference type="ARBA" id="ARBA00005484"/>
    </source>
</evidence>
<evidence type="ECO:0000256" key="4">
    <source>
        <dbReference type="ARBA" id="ARBA00022692"/>
    </source>
</evidence>
<dbReference type="InterPro" id="IPR004648">
    <property type="entry name" value="Oligpept_transpt"/>
</dbReference>
<organism evidence="10 11">
    <name type="scientific">Rubus argutus</name>
    <name type="common">Southern blackberry</name>
    <dbReference type="NCBI Taxonomy" id="59490"/>
    <lineage>
        <taxon>Eukaryota</taxon>
        <taxon>Viridiplantae</taxon>
        <taxon>Streptophyta</taxon>
        <taxon>Embryophyta</taxon>
        <taxon>Tracheophyta</taxon>
        <taxon>Spermatophyta</taxon>
        <taxon>Magnoliopsida</taxon>
        <taxon>eudicotyledons</taxon>
        <taxon>Gunneridae</taxon>
        <taxon>Pentapetalae</taxon>
        <taxon>rosids</taxon>
        <taxon>fabids</taxon>
        <taxon>Rosales</taxon>
        <taxon>Rosaceae</taxon>
        <taxon>Rosoideae</taxon>
        <taxon>Rosoideae incertae sedis</taxon>
        <taxon>Rubus</taxon>
    </lineage>
</organism>
<dbReference type="AlphaFoldDB" id="A0AAW1VNB3"/>
<dbReference type="InterPro" id="IPR004813">
    <property type="entry name" value="OPT"/>
</dbReference>
<dbReference type="PANTHER" id="PTHR22601">
    <property type="entry name" value="ISP4 LIKE PROTEIN"/>
    <property type="match status" value="1"/>
</dbReference>
<evidence type="ECO:0000256" key="7">
    <source>
        <dbReference type="ARBA" id="ARBA00022989"/>
    </source>
</evidence>
<keyword evidence="6" id="KW-0653">Protein transport</keyword>
<proteinExistence type="inferred from homology"/>